<proteinExistence type="inferred from homology"/>
<dbReference type="InterPro" id="IPR033134">
    <property type="entry name" value="Asp/Glu_racemase_AS_2"/>
</dbReference>
<reference evidence="9 10" key="2">
    <citation type="submission" date="2014-05" db="EMBL/GenBank/DDBJ databases">
        <title>Draft genome sequence of Halobacillus karajensis HK-03.</title>
        <authorList>
            <person name="Khelaifia S."/>
            <person name="Croce O."/>
            <person name="Lagier J.C."/>
            <person name="Raoult D."/>
        </authorList>
    </citation>
    <scope>NUCLEOTIDE SEQUENCE [LARGE SCALE GENOMIC DNA]</scope>
    <source>
        <strain evidence="9 10">HD-03</strain>
    </source>
</reference>
<dbReference type="InterPro" id="IPR015942">
    <property type="entry name" value="Asp/Glu/hydantoin_racemase"/>
</dbReference>
<dbReference type="PROSITE" id="PS00924">
    <property type="entry name" value="ASP_GLU_RACEMASE_2"/>
    <property type="match status" value="1"/>
</dbReference>
<dbReference type="PANTHER" id="PTHR21198">
    <property type="entry name" value="GLUTAMATE RACEMASE"/>
    <property type="match status" value="1"/>
</dbReference>
<dbReference type="Pfam" id="PF01177">
    <property type="entry name" value="Asp_Glu_race"/>
    <property type="match status" value="1"/>
</dbReference>
<dbReference type="SUPFAM" id="SSF53681">
    <property type="entry name" value="Aspartate/glutamate racemase"/>
    <property type="match status" value="2"/>
</dbReference>
<name>A0A024P8A6_9BACI</name>
<organism evidence="9 10">
    <name type="scientific">Halobacillus karajensis</name>
    <dbReference type="NCBI Taxonomy" id="195088"/>
    <lineage>
        <taxon>Bacteria</taxon>
        <taxon>Bacillati</taxon>
        <taxon>Bacillota</taxon>
        <taxon>Bacilli</taxon>
        <taxon>Bacillales</taxon>
        <taxon>Bacillaceae</taxon>
        <taxon>Halobacillus</taxon>
    </lineage>
</organism>
<feature type="binding site" evidence="8">
    <location>
        <begin position="73"/>
        <end position="74"/>
    </location>
    <ligand>
        <name>substrate</name>
    </ligand>
</feature>
<evidence type="ECO:0000256" key="7">
    <source>
        <dbReference type="ARBA" id="ARBA00070053"/>
    </source>
</evidence>
<dbReference type="InterPro" id="IPR004391">
    <property type="entry name" value="Glu_race"/>
</dbReference>
<gene>
    <name evidence="9" type="primary">racE</name>
    <name evidence="8" type="synonym">murI</name>
    <name evidence="9" type="ORF">BN983_02868</name>
</gene>
<dbReference type="RefSeq" id="WP_035509506.1">
    <property type="nucleotide sequence ID" value="NZ_CCDH010000001.1"/>
</dbReference>
<dbReference type="InterPro" id="IPR018187">
    <property type="entry name" value="Asp/Glu_racemase_AS_1"/>
</dbReference>
<comment type="function">
    <text evidence="8">Provides the (R)-glutamate required for cell wall biosynthesis.</text>
</comment>
<dbReference type="GO" id="GO:0009252">
    <property type="term" value="P:peptidoglycan biosynthetic process"/>
    <property type="evidence" value="ECO:0007669"/>
    <property type="project" value="UniProtKB-UniRule"/>
</dbReference>
<feature type="active site" description="Proton donor/acceptor" evidence="8">
    <location>
        <position position="72"/>
    </location>
</feature>
<keyword evidence="5 8" id="KW-0413">Isomerase</keyword>
<dbReference type="AlphaFoldDB" id="A0A024P8A6"/>
<dbReference type="GO" id="GO:0042802">
    <property type="term" value="F:identical protein binding"/>
    <property type="evidence" value="ECO:0007669"/>
    <property type="project" value="UniProtKB-ARBA"/>
</dbReference>
<evidence type="ECO:0000313" key="9">
    <source>
        <dbReference type="EMBL" id="CDQ24577.1"/>
    </source>
</evidence>
<dbReference type="GO" id="GO:0008881">
    <property type="term" value="F:glutamate racemase activity"/>
    <property type="evidence" value="ECO:0007669"/>
    <property type="project" value="UniProtKB-UniRule"/>
</dbReference>
<dbReference type="Proteomes" id="UP000028868">
    <property type="component" value="Unassembled WGS sequence"/>
</dbReference>
<accession>A0A024P8A6</accession>
<dbReference type="FunFam" id="3.40.50.1860:FF:000002">
    <property type="entry name" value="Glutamate racemase"/>
    <property type="match status" value="1"/>
</dbReference>
<dbReference type="InterPro" id="IPR001920">
    <property type="entry name" value="Asp/Glu_race"/>
</dbReference>
<dbReference type="UniPathway" id="UPA00219"/>
<dbReference type="EC" id="5.1.1.3" evidence="2 8"/>
<reference evidence="10" key="1">
    <citation type="submission" date="2014-03" db="EMBL/GenBank/DDBJ databases">
        <authorList>
            <person name="Urmite Genomes U."/>
        </authorList>
    </citation>
    <scope>NUCLEOTIDE SEQUENCE [LARGE SCALE GENOMIC DNA]</scope>
    <source>
        <strain evidence="10">HD-03</strain>
    </source>
</reference>
<keyword evidence="4 8" id="KW-0573">Peptidoglycan synthesis</keyword>
<dbReference type="EMBL" id="CCDI010000003">
    <property type="protein sequence ID" value="CDQ24577.1"/>
    <property type="molecule type" value="Genomic_DNA"/>
</dbReference>
<evidence type="ECO:0000256" key="1">
    <source>
        <dbReference type="ARBA" id="ARBA00001602"/>
    </source>
</evidence>
<dbReference type="OrthoDB" id="9801055at2"/>
<dbReference type="PROSITE" id="PS00923">
    <property type="entry name" value="ASP_GLU_RACEMASE_1"/>
    <property type="match status" value="1"/>
</dbReference>
<dbReference type="GO" id="GO:0008360">
    <property type="term" value="P:regulation of cell shape"/>
    <property type="evidence" value="ECO:0007669"/>
    <property type="project" value="UniProtKB-KW"/>
</dbReference>
<evidence type="ECO:0000256" key="4">
    <source>
        <dbReference type="ARBA" id="ARBA00022984"/>
    </source>
</evidence>
<feature type="binding site" evidence="8">
    <location>
        <begin position="41"/>
        <end position="42"/>
    </location>
    <ligand>
        <name>substrate</name>
    </ligand>
</feature>
<feature type="binding site" evidence="8">
    <location>
        <begin position="9"/>
        <end position="10"/>
    </location>
    <ligand>
        <name>substrate</name>
    </ligand>
</feature>
<evidence type="ECO:0000256" key="6">
    <source>
        <dbReference type="ARBA" id="ARBA00023316"/>
    </source>
</evidence>
<dbReference type="GO" id="GO:0071555">
    <property type="term" value="P:cell wall organization"/>
    <property type="evidence" value="ECO:0007669"/>
    <property type="project" value="UniProtKB-KW"/>
</dbReference>
<evidence type="ECO:0000256" key="3">
    <source>
        <dbReference type="ARBA" id="ARBA00022960"/>
    </source>
</evidence>
<evidence type="ECO:0000256" key="2">
    <source>
        <dbReference type="ARBA" id="ARBA00013090"/>
    </source>
</evidence>
<dbReference type="PANTHER" id="PTHR21198:SF2">
    <property type="entry name" value="GLUTAMATE RACEMASE"/>
    <property type="match status" value="1"/>
</dbReference>
<evidence type="ECO:0000313" key="10">
    <source>
        <dbReference type="Proteomes" id="UP000028868"/>
    </source>
</evidence>
<dbReference type="NCBIfam" id="NF002035">
    <property type="entry name" value="PRK00865.1-3"/>
    <property type="match status" value="1"/>
</dbReference>
<comment type="pathway">
    <text evidence="8">Cell wall biogenesis; peptidoglycan biosynthesis.</text>
</comment>
<sequence length="273" mass="30450">MKQPIGVIDSGVGGLTVARELMRQLPKETFLYLGDTKRCPYGPRTEEEVRAFTWQMVNYLLRKNMKMLVVACNTATAYTLSELQESLDIPVIGVIDPGARAAIKVSRNKRIGIIGTEGTIESHAYPDALVSIDQKIRVNGLACPPFVPMVEEGILSGPKAERIVSHTLQPLKDRNHIDTLILGCTHYPLIKDLVQKEMGNHIQVISSGEETAREASLILAYHKLLEKNDSTPVHEFYTTGDIEKFRLVANSWFDEPVQILKSIELEHVPSSAY</sequence>
<comment type="similarity">
    <text evidence="8">Belongs to the aspartate/glutamate racemases family.</text>
</comment>
<dbReference type="Gene3D" id="3.40.50.1860">
    <property type="match status" value="2"/>
</dbReference>
<comment type="catalytic activity">
    <reaction evidence="1 8">
        <text>L-glutamate = D-glutamate</text>
        <dbReference type="Rhea" id="RHEA:12813"/>
        <dbReference type="ChEBI" id="CHEBI:29985"/>
        <dbReference type="ChEBI" id="CHEBI:29986"/>
        <dbReference type="EC" id="5.1.1.3"/>
    </reaction>
</comment>
<dbReference type="HAMAP" id="MF_00258">
    <property type="entry name" value="Glu_racemase"/>
    <property type="match status" value="1"/>
</dbReference>
<keyword evidence="10" id="KW-1185">Reference proteome</keyword>
<feature type="active site" description="Proton donor/acceptor" evidence="8">
    <location>
        <position position="184"/>
    </location>
</feature>
<evidence type="ECO:0000256" key="8">
    <source>
        <dbReference type="HAMAP-Rule" id="MF_00258"/>
    </source>
</evidence>
<feature type="binding site" evidence="8">
    <location>
        <begin position="185"/>
        <end position="186"/>
    </location>
    <ligand>
        <name>substrate</name>
    </ligand>
</feature>
<dbReference type="NCBIfam" id="TIGR00067">
    <property type="entry name" value="glut_race"/>
    <property type="match status" value="1"/>
</dbReference>
<evidence type="ECO:0000256" key="5">
    <source>
        <dbReference type="ARBA" id="ARBA00023235"/>
    </source>
</evidence>
<keyword evidence="3 8" id="KW-0133">Cell shape</keyword>
<comment type="caution">
    <text evidence="9">The sequence shown here is derived from an EMBL/GenBank/DDBJ whole genome shotgun (WGS) entry which is preliminary data.</text>
</comment>
<protein>
    <recommendedName>
        <fullName evidence="7 8">Glutamate racemase</fullName>
        <ecNumber evidence="2 8">5.1.1.3</ecNumber>
    </recommendedName>
</protein>
<keyword evidence="6 8" id="KW-0961">Cell wall biogenesis/degradation</keyword>